<dbReference type="FunFam" id="3.40.50.150:FF:000005">
    <property type="entry name" value="Ribosomal RNA large subunit methyltransferase E"/>
    <property type="match status" value="1"/>
</dbReference>
<comment type="caution">
    <text evidence="14">The sequence shown here is derived from an EMBL/GenBank/DDBJ whole genome shotgun (WGS) entry which is preliminary data.</text>
</comment>
<dbReference type="AlphaFoldDB" id="A0A8J2Z1Z6"/>
<evidence type="ECO:0000256" key="2">
    <source>
        <dbReference type="ARBA" id="ARBA00022603"/>
    </source>
</evidence>
<keyword evidence="3 11" id="KW-0808">Transferase</keyword>
<dbReference type="Pfam" id="PF01728">
    <property type="entry name" value="FtsJ"/>
    <property type="match status" value="1"/>
</dbReference>
<protein>
    <recommendedName>
        <fullName evidence="7 11">Ribosomal RNA large subunit methyltransferase E</fullName>
        <ecNumber evidence="6 11">2.1.1.166</ecNumber>
    </recommendedName>
    <alternativeName>
        <fullName evidence="9 11">23S rRNA Um2552 methyltransferase</fullName>
    </alternativeName>
    <alternativeName>
        <fullName evidence="8 11">rRNA (uridine-2'-O-)-methyltransferase</fullName>
    </alternativeName>
</protein>
<dbReference type="Proteomes" id="UP000636949">
    <property type="component" value="Unassembled WGS sequence"/>
</dbReference>
<evidence type="ECO:0000256" key="9">
    <source>
        <dbReference type="ARBA" id="ARBA00042745"/>
    </source>
</evidence>
<evidence type="ECO:0000256" key="8">
    <source>
        <dbReference type="ARBA" id="ARBA00041995"/>
    </source>
</evidence>
<sequence length="208" mass="23489">MSKNKHSKSSKRWLDEHHNDHYVSQSKKDGLRSRAAYKLMELQQKDKLFKPGMTVVDLGAAPGGWSQVLTDFVGSEGKVFALDILEMDPLPDVTFIQGDFTEDEPYEALMQLTEGESIDWVISDMAPNMSGNRNTDQAGSMYLVELALDFADSTLKSRGNFLAKVFQGEGFDPFVKAVQERFQKVVIRKPDASRARSREVYVIGFNKR</sequence>
<dbReference type="OrthoDB" id="9790080at2"/>
<evidence type="ECO:0000256" key="5">
    <source>
        <dbReference type="ARBA" id="ARBA00037569"/>
    </source>
</evidence>
<comment type="catalytic activity">
    <reaction evidence="10 11">
        <text>uridine(2552) in 23S rRNA + S-adenosyl-L-methionine = 2'-O-methyluridine(2552) in 23S rRNA + S-adenosyl-L-homocysteine + H(+)</text>
        <dbReference type="Rhea" id="RHEA:42720"/>
        <dbReference type="Rhea" id="RHEA-COMP:10202"/>
        <dbReference type="Rhea" id="RHEA-COMP:10203"/>
        <dbReference type="ChEBI" id="CHEBI:15378"/>
        <dbReference type="ChEBI" id="CHEBI:57856"/>
        <dbReference type="ChEBI" id="CHEBI:59789"/>
        <dbReference type="ChEBI" id="CHEBI:65315"/>
        <dbReference type="ChEBI" id="CHEBI:74478"/>
        <dbReference type="EC" id="2.1.1.166"/>
    </reaction>
</comment>
<dbReference type="RefSeq" id="WP_117001325.1">
    <property type="nucleotide sequence ID" value="NZ_BMJS01000001.1"/>
</dbReference>
<comment type="function">
    <text evidence="5 11">Specifically methylates the uridine in position 2552 of 23S rRNA at the 2'-O position of the ribose in the fully assembled 50S ribosomal subunit.</text>
</comment>
<dbReference type="EC" id="2.1.1.166" evidence="6 11"/>
<keyword evidence="2 11" id="KW-0489">Methyltransferase</keyword>
<dbReference type="PIRSF" id="PIRSF005461">
    <property type="entry name" value="23S_rRNA_mtase"/>
    <property type="match status" value="1"/>
</dbReference>
<keyword evidence="4 11" id="KW-0949">S-adenosyl-L-methionine</keyword>
<evidence type="ECO:0000256" key="10">
    <source>
        <dbReference type="ARBA" id="ARBA00048970"/>
    </source>
</evidence>
<evidence type="ECO:0000256" key="3">
    <source>
        <dbReference type="ARBA" id="ARBA00022679"/>
    </source>
</evidence>
<dbReference type="Gene3D" id="3.40.50.150">
    <property type="entry name" value="Vaccinia Virus protein VP39"/>
    <property type="match status" value="1"/>
</dbReference>
<feature type="binding site" evidence="11">
    <location>
        <position position="124"/>
    </location>
    <ligand>
        <name>S-adenosyl-L-methionine</name>
        <dbReference type="ChEBI" id="CHEBI:59789"/>
    </ligand>
</feature>
<dbReference type="NCBIfam" id="NF008390">
    <property type="entry name" value="PRK11188.1"/>
    <property type="match status" value="1"/>
</dbReference>
<feature type="active site" description="Proton acceptor" evidence="11 12">
    <location>
        <position position="164"/>
    </location>
</feature>
<evidence type="ECO:0000256" key="12">
    <source>
        <dbReference type="PIRSR" id="PIRSR005461-1"/>
    </source>
</evidence>
<evidence type="ECO:0000313" key="14">
    <source>
        <dbReference type="EMBL" id="GGF87100.1"/>
    </source>
</evidence>
<evidence type="ECO:0000256" key="6">
    <source>
        <dbReference type="ARBA" id="ARBA00038861"/>
    </source>
</evidence>
<dbReference type="GO" id="GO:0008650">
    <property type="term" value="F:rRNA (uridine-2'-O-)-methyltransferase activity"/>
    <property type="evidence" value="ECO:0007669"/>
    <property type="project" value="UniProtKB-UniRule"/>
</dbReference>
<comment type="subcellular location">
    <subcellularLocation>
        <location evidence="11">Cytoplasm</location>
    </subcellularLocation>
</comment>
<keyword evidence="11" id="KW-0963">Cytoplasm</keyword>
<keyword evidence="1 11" id="KW-0698">rRNA processing</keyword>
<evidence type="ECO:0000313" key="15">
    <source>
        <dbReference type="Proteomes" id="UP000636949"/>
    </source>
</evidence>
<dbReference type="SUPFAM" id="SSF53335">
    <property type="entry name" value="S-adenosyl-L-methionine-dependent methyltransferases"/>
    <property type="match status" value="1"/>
</dbReference>
<evidence type="ECO:0000259" key="13">
    <source>
        <dbReference type="Pfam" id="PF01728"/>
    </source>
</evidence>
<feature type="binding site" evidence="11">
    <location>
        <position position="83"/>
    </location>
    <ligand>
        <name>S-adenosyl-L-methionine</name>
        <dbReference type="ChEBI" id="CHEBI:59789"/>
    </ligand>
</feature>
<feature type="binding site" evidence="11">
    <location>
        <position position="65"/>
    </location>
    <ligand>
        <name>S-adenosyl-L-methionine</name>
        <dbReference type="ChEBI" id="CHEBI:59789"/>
    </ligand>
</feature>
<evidence type="ECO:0000256" key="4">
    <source>
        <dbReference type="ARBA" id="ARBA00022691"/>
    </source>
</evidence>
<reference evidence="14" key="1">
    <citation type="journal article" date="2014" name="Int. J. Syst. Evol. Microbiol.">
        <title>Complete genome sequence of Corynebacterium casei LMG S-19264T (=DSM 44701T), isolated from a smear-ripened cheese.</title>
        <authorList>
            <consortium name="US DOE Joint Genome Institute (JGI-PGF)"/>
            <person name="Walter F."/>
            <person name="Albersmeier A."/>
            <person name="Kalinowski J."/>
            <person name="Ruckert C."/>
        </authorList>
    </citation>
    <scope>NUCLEOTIDE SEQUENCE</scope>
    <source>
        <strain evidence="14">CGMCC 1.15758</strain>
    </source>
</reference>
<dbReference type="HAMAP" id="MF_01547">
    <property type="entry name" value="RNA_methyltr_E"/>
    <property type="match status" value="1"/>
</dbReference>
<evidence type="ECO:0000256" key="1">
    <source>
        <dbReference type="ARBA" id="ARBA00022552"/>
    </source>
</evidence>
<comment type="similarity">
    <text evidence="11">Belongs to the class I-like SAM-binding methyltransferase superfamily. RNA methyltransferase RlmE family.</text>
</comment>
<dbReference type="PANTHER" id="PTHR10920">
    <property type="entry name" value="RIBOSOMAL RNA METHYLTRANSFERASE"/>
    <property type="match status" value="1"/>
</dbReference>
<dbReference type="InterPro" id="IPR050082">
    <property type="entry name" value="RNA_methyltr_RlmE"/>
</dbReference>
<name>A0A8J2Z1Z6_9GAMM</name>
<dbReference type="GO" id="GO:0005737">
    <property type="term" value="C:cytoplasm"/>
    <property type="evidence" value="ECO:0007669"/>
    <property type="project" value="UniProtKB-SubCell"/>
</dbReference>
<feature type="domain" description="Ribosomal RNA methyltransferase FtsJ" evidence="13">
    <location>
        <begin position="32"/>
        <end position="207"/>
    </location>
</feature>
<dbReference type="InterPro" id="IPR015507">
    <property type="entry name" value="rRNA-MeTfrase_E"/>
</dbReference>
<evidence type="ECO:0000256" key="11">
    <source>
        <dbReference type="HAMAP-Rule" id="MF_01547"/>
    </source>
</evidence>
<evidence type="ECO:0000256" key="7">
    <source>
        <dbReference type="ARBA" id="ARBA00041129"/>
    </source>
</evidence>
<organism evidence="14 15">
    <name type="scientific">Cysteiniphilum litorale</name>
    <dbReference type="NCBI Taxonomy" id="2056700"/>
    <lineage>
        <taxon>Bacteria</taxon>
        <taxon>Pseudomonadati</taxon>
        <taxon>Pseudomonadota</taxon>
        <taxon>Gammaproteobacteria</taxon>
        <taxon>Thiotrichales</taxon>
        <taxon>Fastidiosibacteraceae</taxon>
        <taxon>Cysteiniphilum</taxon>
    </lineage>
</organism>
<dbReference type="InterPro" id="IPR029063">
    <property type="entry name" value="SAM-dependent_MTases_sf"/>
</dbReference>
<keyword evidence="15" id="KW-1185">Reference proteome</keyword>
<reference evidence="14" key="2">
    <citation type="submission" date="2020-09" db="EMBL/GenBank/DDBJ databases">
        <authorList>
            <person name="Sun Q."/>
            <person name="Zhou Y."/>
        </authorList>
    </citation>
    <scope>NUCLEOTIDE SEQUENCE</scope>
    <source>
        <strain evidence="14">CGMCC 1.15758</strain>
    </source>
</reference>
<feature type="binding site" evidence="11">
    <location>
        <position position="63"/>
    </location>
    <ligand>
        <name>S-adenosyl-L-methionine</name>
        <dbReference type="ChEBI" id="CHEBI:59789"/>
    </ligand>
</feature>
<proteinExistence type="inferred from homology"/>
<feature type="binding site" evidence="11">
    <location>
        <position position="99"/>
    </location>
    <ligand>
        <name>S-adenosyl-L-methionine</name>
        <dbReference type="ChEBI" id="CHEBI:59789"/>
    </ligand>
</feature>
<dbReference type="PANTHER" id="PTHR10920:SF18">
    <property type="entry name" value="RRNA METHYLTRANSFERASE 2, MITOCHONDRIAL"/>
    <property type="match status" value="1"/>
</dbReference>
<dbReference type="InterPro" id="IPR002877">
    <property type="entry name" value="RNA_MeTrfase_FtsJ_dom"/>
</dbReference>
<gene>
    <name evidence="11 14" type="primary">rlmE</name>
    <name evidence="11" type="synonym">ftsJ</name>
    <name evidence="11" type="synonym">rrmJ</name>
    <name evidence="14" type="ORF">GCM10010995_00590</name>
</gene>
<dbReference type="EMBL" id="BMJS01000001">
    <property type="protein sequence ID" value="GGF87100.1"/>
    <property type="molecule type" value="Genomic_DNA"/>
</dbReference>
<accession>A0A8J2Z1Z6</accession>